<protein>
    <recommendedName>
        <fullName evidence="5 6">Cell division protein FtsZ</fullName>
    </recommendedName>
</protein>
<dbReference type="Pfam" id="PF00091">
    <property type="entry name" value="Tubulin"/>
    <property type="match status" value="1"/>
</dbReference>
<dbReference type="InterPro" id="IPR036525">
    <property type="entry name" value="Tubulin/FtsZ_GTPase_sf"/>
</dbReference>
<dbReference type="GO" id="GO:0005525">
    <property type="term" value="F:GTP binding"/>
    <property type="evidence" value="ECO:0007669"/>
    <property type="project" value="UniProtKB-UniRule"/>
</dbReference>
<proteinExistence type="inferred from homology"/>
<dbReference type="RefSeq" id="WP_099471185.1">
    <property type="nucleotide sequence ID" value="NZ_CP041025.1"/>
</dbReference>
<dbReference type="PRINTS" id="PR00423">
    <property type="entry name" value="CELLDVISFTSZ"/>
</dbReference>
<dbReference type="InterPro" id="IPR020805">
    <property type="entry name" value="Cell_div_FtsZ_CS"/>
</dbReference>
<dbReference type="Gene3D" id="3.30.1330.20">
    <property type="entry name" value="Tubulin/FtsZ, C-terminal domain"/>
    <property type="match status" value="1"/>
</dbReference>
<evidence type="ECO:0000259" key="10">
    <source>
        <dbReference type="SMART" id="SM00865"/>
    </source>
</evidence>
<feature type="binding site" evidence="5">
    <location>
        <position position="142"/>
    </location>
    <ligand>
        <name>GTP</name>
        <dbReference type="ChEBI" id="CHEBI:37565"/>
    </ligand>
</feature>
<dbReference type="FunFam" id="3.40.50.1440:FF:000001">
    <property type="entry name" value="Cell division protein FtsZ"/>
    <property type="match status" value="1"/>
</dbReference>
<dbReference type="InParanoid" id="A0A2G4YTD2"/>
<evidence type="ECO:0000256" key="4">
    <source>
        <dbReference type="ARBA" id="ARBA00023134"/>
    </source>
</evidence>
<dbReference type="Proteomes" id="UP000229730">
    <property type="component" value="Unassembled WGS sequence"/>
</dbReference>
<dbReference type="GO" id="GO:0000917">
    <property type="term" value="P:division septum assembly"/>
    <property type="evidence" value="ECO:0007669"/>
    <property type="project" value="UniProtKB-KW"/>
</dbReference>
<dbReference type="CDD" id="cd02201">
    <property type="entry name" value="FtsZ_type1"/>
    <property type="match status" value="1"/>
</dbReference>
<dbReference type="InterPro" id="IPR018316">
    <property type="entry name" value="Tubulin/FtsZ_2-layer-sand-dom"/>
</dbReference>
<dbReference type="InterPro" id="IPR000158">
    <property type="entry name" value="Cell_div_FtsZ"/>
</dbReference>
<feature type="domain" description="Tubulin/FtsZ GTPase" evidence="9">
    <location>
        <begin position="16"/>
        <end position="208"/>
    </location>
</feature>
<feature type="binding site" evidence="5">
    <location>
        <position position="190"/>
    </location>
    <ligand>
        <name>GTP</name>
        <dbReference type="ChEBI" id="CHEBI:37565"/>
    </ligand>
</feature>
<feature type="domain" description="Tubulin/FtsZ 2-layer sandwich" evidence="10">
    <location>
        <begin position="210"/>
        <end position="328"/>
    </location>
</feature>
<evidence type="ECO:0000256" key="3">
    <source>
        <dbReference type="ARBA" id="ARBA00022741"/>
    </source>
</evidence>
<dbReference type="InterPro" id="IPR037103">
    <property type="entry name" value="Tubulin/FtsZ-like_C"/>
</dbReference>
<dbReference type="SUPFAM" id="SSF52490">
    <property type="entry name" value="Tubulin nucleotide-binding domain-like"/>
    <property type="match status" value="1"/>
</dbReference>
<keyword evidence="2 5" id="KW-0963">Cytoplasm</keyword>
<evidence type="ECO:0000256" key="5">
    <source>
        <dbReference type="HAMAP-Rule" id="MF_00909"/>
    </source>
</evidence>
<feature type="compositionally biased region" description="Basic and acidic residues" evidence="8">
    <location>
        <begin position="323"/>
        <end position="342"/>
    </location>
</feature>
<keyword evidence="5 7" id="KW-0131">Cell cycle</keyword>
<evidence type="ECO:0000313" key="12">
    <source>
        <dbReference type="Proteomes" id="UP000229730"/>
    </source>
</evidence>
<dbReference type="SUPFAM" id="SSF55307">
    <property type="entry name" value="Tubulin C-terminal domain-like"/>
    <property type="match status" value="1"/>
</dbReference>
<feature type="compositionally biased region" description="Low complexity" evidence="8">
    <location>
        <begin position="519"/>
        <end position="535"/>
    </location>
</feature>
<gene>
    <name evidence="5" type="primary">ftsZ</name>
    <name evidence="11" type="ORF">CRD36_02620</name>
</gene>
<dbReference type="HAMAP" id="MF_00909">
    <property type="entry name" value="FtsZ"/>
    <property type="match status" value="1"/>
</dbReference>
<feature type="binding site" evidence="5">
    <location>
        <begin position="111"/>
        <end position="113"/>
    </location>
    <ligand>
        <name>GTP</name>
        <dbReference type="ChEBI" id="CHEBI:37565"/>
    </ligand>
</feature>
<comment type="subunit">
    <text evidence="5">Homodimer. Polymerizes to form a dynamic ring structure in a strictly GTP-dependent manner. Interacts directly with several other division proteins.</text>
</comment>
<evidence type="ECO:0000256" key="7">
    <source>
        <dbReference type="RuleBase" id="RU000631"/>
    </source>
</evidence>
<dbReference type="NCBIfam" id="TIGR00065">
    <property type="entry name" value="ftsZ"/>
    <property type="match status" value="1"/>
</dbReference>
<evidence type="ECO:0000259" key="9">
    <source>
        <dbReference type="SMART" id="SM00864"/>
    </source>
</evidence>
<dbReference type="Pfam" id="PF12327">
    <property type="entry name" value="FtsZ_C"/>
    <property type="match status" value="1"/>
</dbReference>
<keyword evidence="5 7" id="KW-0132">Cell division</keyword>
<dbReference type="GO" id="GO:0043093">
    <property type="term" value="P:FtsZ-dependent cytokinesis"/>
    <property type="evidence" value="ECO:0007669"/>
    <property type="project" value="UniProtKB-UniRule"/>
</dbReference>
<reference evidence="11 12" key="1">
    <citation type="submission" date="2017-10" db="EMBL/GenBank/DDBJ databases">
        <title>Frigbacter circumglobatus gen. nov. sp. nov., isolated from sediment cultured in situ.</title>
        <authorList>
            <person name="Zhao Z."/>
        </authorList>
    </citation>
    <scope>NUCLEOTIDE SEQUENCE [LARGE SCALE GENOMIC DNA]</scope>
    <source>
        <strain evidence="11 12">ZYL</strain>
    </source>
</reference>
<dbReference type="FunCoup" id="A0A2G4YTD2">
    <property type="interactions" value="529"/>
</dbReference>
<comment type="subcellular location">
    <subcellularLocation>
        <location evidence="5">Cytoplasm</location>
    </subcellularLocation>
    <text evidence="5">Assembles at midcell at the inner surface of the cytoplasmic membrane.</text>
</comment>
<feature type="binding site" evidence="5">
    <location>
        <begin position="24"/>
        <end position="28"/>
    </location>
    <ligand>
        <name>GTP</name>
        <dbReference type="ChEBI" id="CHEBI:37565"/>
    </ligand>
</feature>
<keyword evidence="3 5" id="KW-0547">Nucleotide-binding</keyword>
<organism evidence="11 12">
    <name type="scientific">Paremcibacter congregatus</name>
    <dbReference type="NCBI Taxonomy" id="2043170"/>
    <lineage>
        <taxon>Bacteria</taxon>
        <taxon>Pseudomonadati</taxon>
        <taxon>Pseudomonadota</taxon>
        <taxon>Alphaproteobacteria</taxon>
        <taxon>Emcibacterales</taxon>
        <taxon>Emcibacteraceae</taxon>
        <taxon>Paremcibacter</taxon>
    </lineage>
</organism>
<dbReference type="AlphaFoldDB" id="A0A2G4YTD2"/>
<accession>A0A2G4YTD2</accession>
<dbReference type="PROSITE" id="PS01135">
    <property type="entry name" value="FTSZ_2"/>
    <property type="match status" value="1"/>
</dbReference>
<dbReference type="GO" id="GO:0003924">
    <property type="term" value="F:GTPase activity"/>
    <property type="evidence" value="ECO:0007669"/>
    <property type="project" value="UniProtKB-UniRule"/>
</dbReference>
<feature type="region of interest" description="Disordered" evidence="8">
    <location>
        <begin position="432"/>
        <end position="451"/>
    </location>
</feature>
<evidence type="ECO:0000313" key="11">
    <source>
        <dbReference type="EMBL" id="PHZ85602.1"/>
    </source>
</evidence>
<feature type="binding site" evidence="5">
    <location>
        <position position="146"/>
    </location>
    <ligand>
        <name>GTP</name>
        <dbReference type="ChEBI" id="CHEBI:37565"/>
    </ligand>
</feature>
<dbReference type="PROSITE" id="PS01134">
    <property type="entry name" value="FTSZ_1"/>
    <property type="match status" value="1"/>
</dbReference>
<dbReference type="InterPro" id="IPR045061">
    <property type="entry name" value="FtsZ/CetZ"/>
</dbReference>
<dbReference type="PANTHER" id="PTHR30314">
    <property type="entry name" value="CELL DIVISION PROTEIN FTSZ-RELATED"/>
    <property type="match status" value="1"/>
</dbReference>
<dbReference type="EMBL" id="PDEM01000009">
    <property type="protein sequence ID" value="PHZ85602.1"/>
    <property type="molecule type" value="Genomic_DNA"/>
</dbReference>
<sequence>MTIEFTTTELTELTPKITVFGVGGAGGNAVNNMIETGLEGVDFVVANTDAQALAYSKAEQKVQLGASLTQGLGAGARPEVGRAAAEETIDLIREHLRGCHMTFITAGMGGGTGTGAAPIIAQTAREEGILTVGVVTKPFQFEGNRRMLLADQGIQELSQYVDTLIIIPNQNLFRIANERTTFADAFSMADEVLHSGVRGITDLMVLPGLVNLDFADVRTVMSEMGKAMMGTGEAEGENRALEAAEAAISNPLLDEVSMKGANGVLINITGGMDLTLFEVDEAANRIRSEVNAEANILVGSALNPDLDGKMRVSVVATGMDSDGQPRREEPKKTYSFETKPEPAKPAADPTPTGGWDEPVAARKSLVENVMAAPAAPEEAREEEPLELVNEAPVVEAPIVEAPVVAVAEEKGRDQVRQETESLLAQLADGIVQKQADEAPEPAADAGLSAEREEPFIAAAPVMPKKRMVPLEDAADPFAEAAMANPVVEKTTEKRGFMGMFGSRRKTAPKKQAISRQADLLAPEPEAPRSEPSLRPNPLKATAQAPVEPQQPATTPVVEPAVEADTPSGQKSQDENHLEIPAFLRRQAN</sequence>
<keyword evidence="4 5" id="KW-0342">GTP-binding</keyword>
<evidence type="ECO:0000256" key="1">
    <source>
        <dbReference type="ARBA" id="ARBA00009690"/>
    </source>
</evidence>
<dbReference type="InterPro" id="IPR008280">
    <property type="entry name" value="Tub_FtsZ_C"/>
</dbReference>
<dbReference type="GO" id="GO:0032153">
    <property type="term" value="C:cell division site"/>
    <property type="evidence" value="ECO:0007669"/>
    <property type="project" value="UniProtKB-UniRule"/>
</dbReference>
<comment type="caution">
    <text evidence="11">The sequence shown here is derived from an EMBL/GenBank/DDBJ whole genome shotgun (WGS) entry which is preliminary data.</text>
</comment>
<evidence type="ECO:0000256" key="6">
    <source>
        <dbReference type="NCBIfam" id="TIGR00065"/>
    </source>
</evidence>
<keyword evidence="5 7" id="KW-0717">Septation</keyword>
<dbReference type="SMART" id="SM00865">
    <property type="entry name" value="Tubulin_C"/>
    <property type="match status" value="1"/>
</dbReference>
<evidence type="ECO:0000256" key="2">
    <source>
        <dbReference type="ARBA" id="ARBA00022490"/>
    </source>
</evidence>
<dbReference type="Gene3D" id="3.40.50.1440">
    <property type="entry name" value="Tubulin/FtsZ, GTPase domain"/>
    <property type="match status" value="1"/>
</dbReference>
<keyword evidence="12" id="KW-1185">Reference proteome</keyword>
<evidence type="ECO:0000256" key="8">
    <source>
        <dbReference type="SAM" id="MobiDB-lite"/>
    </source>
</evidence>
<comment type="similarity">
    <text evidence="1 5 7">Belongs to the FtsZ family.</text>
</comment>
<dbReference type="PANTHER" id="PTHR30314:SF3">
    <property type="entry name" value="MITOCHONDRIAL DIVISION PROTEIN FSZA"/>
    <property type="match status" value="1"/>
</dbReference>
<feature type="region of interest" description="Disordered" evidence="8">
    <location>
        <begin position="317"/>
        <end position="357"/>
    </location>
</feature>
<dbReference type="GO" id="GO:0005737">
    <property type="term" value="C:cytoplasm"/>
    <property type="evidence" value="ECO:0007669"/>
    <property type="project" value="UniProtKB-SubCell"/>
</dbReference>
<dbReference type="FunFam" id="3.30.1330.20:FF:000011">
    <property type="entry name" value="Cell division protein FtsZ"/>
    <property type="match status" value="1"/>
</dbReference>
<dbReference type="SMART" id="SM00864">
    <property type="entry name" value="Tubulin"/>
    <property type="match status" value="1"/>
</dbReference>
<feature type="region of interest" description="Disordered" evidence="8">
    <location>
        <begin position="498"/>
        <end position="588"/>
    </location>
</feature>
<comment type="function">
    <text evidence="5 7">Essential cell division protein that forms a contractile ring structure (Z ring) at the future cell division site. The regulation of the ring assembly controls the timing and the location of cell division. One of the functions of the FtsZ ring is to recruit other cell division proteins to the septum to produce a new cell wall between the dividing cells. Binds GTP and shows GTPase activity.</text>
</comment>
<dbReference type="InterPro" id="IPR003008">
    <property type="entry name" value="Tubulin_FtsZ_GTPase"/>
</dbReference>
<dbReference type="OrthoDB" id="9813375at2"/>
<name>A0A2G4YTD2_9PROT</name>
<dbReference type="GO" id="GO:0051258">
    <property type="term" value="P:protein polymerization"/>
    <property type="evidence" value="ECO:0007669"/>
    <property type="project" value="UniProtKB-UniRule"/>
</dbReference>
<dbReference type="InterPro" id="IPR024757">
    <property type="entry name" value="FtsZ_C"/>
</dbReference>